<protein>
    <submittedName>
        <fullName evidence="9">Serine/threonine-protein kinase PrkC</fullName>
        <ecNumber evidence="9">2.7.11.1</ecNumber>
    </submittedName>
</protein>
<dbReference type="PANTHER" id="PTHR24348">
    <property type="entry name" value="SERINE/THREONINE-PROTEIN KINASE UNC-51-RELATED"/>
    <property type="match status" value="1"/>
</dbReference>
<dbReference type="RefSeq" id="WP_077022951.1">
    <property type="nucleotide sequence ID" value="NZ_CP017641.1"/>
</dbReference>
<dbReference type="CDD" id="cd14014">
    <property type="entry name" value="STKc_PknB_like"/>
    <property type="match status" value="1"/>
</dbReference>
<proteinExistence type="predicted"/>
<evidence type="ECO:0000313" key="10">
    <source>
        <dbReference type="Proteomes" id="UP000187735"/>
    </source>
</evidence>
<gene>
    <name evidence="9" type="primary">prkC_3</name>
    <name evidence="9" type="ORF">Fuma_00732</name>
</gene>
<evidence type="ECO:0000256" key="1">
    <source>
        <dbReference type="ARBA" id="ARBA00022679"/>
    </source>
</evidence>
<organism evidence="9 10">
    <name type="scientific">Fuerstiella marisgermanici</name>
    <dbReference type="NCBI Taxonomy" id="1891926"/>
    <lineage>
        <taxon>Bacteria</taxon>
        <taxon>Pseudomonadati</taxon>
        <taxon>Planctomycetota</taxon>
        <taxon>Planctomycetia</taxon>
        <taxon>Planctomycetales</taxon>
        <taxon>Planctomycetaceae</taxon>
        <taxon>Fuerstiella</taxon>
    </lineage>
</organism>
<dbReference type="Proteomes" id="UP000187735">
    <property type="component" value="Chromosome"/>
</dbReference>
<dbReference type="InterPro" id="IPR011009">
    <property type="entry name" value="Kinase-like_dom_sf"/>
</dbReference>
<sequence length="390" mass="43412">MSLFHKKNKVESVDLSRRYNLIGRVGQGSMSKVWRAEDPMNGQSIAVKVLDKEKTLRYEARFKGLHKPSEADIALSLKHPNIVRTLEVGQTTENETYLIMPFVEGCGLGLLVDLQNDRMKRYRTRYMIEIGDALAYFHKQDWIHRDICPRNIMVTEDDHIKLIDFGLTVPNTPDFRKPGNRTGTANYMAPELIKRQPTDQRIDVFSYAVTCFEMYAKRHPWDAAMTIDAVMQHINKPPVPILDLCPRMDQQIAGIIMKGLEANPGERWQNIDEMVTELRTAEARLVKVTRELLVLRKQAAAGGKQRPKTEKKAAASTAPPLKKAAPEKPAAPAAKAKAPVSAAAKASVKRSSEQKPAKKAAAAKAPVVAPPQADSSVNASDDSDELLSLD</sequence>
<dbReference type="InterPro" id="IPR017441">
    <property type="entry name" value="Protein_kinase_ATP_BS"/>
</dbReference>
<dbReference type="Pfam" id="PF00069">
    <property type="entry name" value="Pkinase"/>
    <property type="match status" value="1"/>
</dbReference>
<evidence type="ECO:0000256" key="5">
    <source>
        <dbReference type="PROSITE-ProRule" id="PRU10141"/>
    </source>
</evidence>
<dbReference type="AlphaFoldDB" id="A0A1P8WAS5"/>
<dbReference type="PROSITE" id="PS00107">
    <property type="entry name" value="PROTEIN_KINASE_ATP"/>
    <property type="match status" value="1"/>
</dbReference>
<dbReference type="KEGG" id="fmr:Fuma_00732"/>
<feature type="coiled-coil region" evidence="6">
    <location>
        <begin position="271"/>
        <end position="298"/>
    </location>
</feature>
<feature type="compositionally biased region" description="Low complexity" evidence="7">
    <location>
        <begin position="318"/>
        <end position="346"/>
    </location>
</feature>
<keyword evidence="4 5" id="KW-0067">ATP-binding</keyword>
<feature type="domain" description="Protein kinase" evidence="8">
    <location>
        <begin position="19"/>
        <end position="285"/>
    </location>
</feature>
<feature type="binding site" evidence="5">
    <location>
        <position position="48"/>
    </location>
    <ligand>
        <name>ATP</name>
        <dbReference type="ChEBI" id="CHEBI:30616"/>
    </ligand>
</feature>
<dbReference type="STRING" id="1891926.Fuma_00732"/>
<evidence type="ECO:0000256" key="3">
    <source>
        <dbReference type="ARBA" id="ARBA00022777"/>
    </source>
</evidence>
<reference evidence="9 10" key="1">
    <citation type="journal article" date="2016" name="Front. Microbiol.">
        <title>Fuerstia marisgermanicae gen. nov., sp. nov., an Unusual Member of the Phylum Planctomycetes from the German Wadden Sea.</title>
        <authorList>
            <person name="Kohn T."/>
            <person name="Heuer A."/>
            <person name="Jogler M."/>
            <person name="Vollmers J."/>
            <person name="Boedeker C."/>
            <person name="Bunk B."/>
            <person name="Rast P."/>
            <person name="Borchert D."/>
            <person name="Glockner I."/>
            <person name="Freese H.M."/>
            <person name="Klenk H.P."/>
            <person name="Overmann J."/>
            <person name="Kaster A.K."/>
            <person name="Rohde M."/>
            <person name="Wiegand S."/>
            <person name="Jogler C."/>
        </authorList>
    </citation>
    <scope>NUCLEOTIDE SEQUENCE [LARGE SCALE GENOMIC DNA]</scope>
    <source>
        <strain evidence="9 10">NH11</strain>
    </source>
</reference>
<feature type="compositionally biased region" description="Low complexity" evidence="7">
    <location>
        <begin position="359"/>
        <end position="380"/>
    </location>
</feature>
<feature type="region of interest" description="Disordered" evidence="7">
    <location>
        <begin position="299"/>
        <end position="390"/>
    </location>
</feature>
<dbReference type="GO" id="GO:0016020">
    <property type="term" value="C:membrane"/>
    <property type="evidence" value="ECO:0007669"/>
    <property type="project" value="TreeGrafter"/>
</dbReference>
<dbReference type="GO" id="GO:0005829">
    <property type="term" value="C:cytosol"/>
    <property type="evidence" value="ECO:0007669"/>
    <property type="project" value="TreeGrafter"/>
</dbReference>
<keyword evidence="6" id="KW-0175">Coiled coil</keyword>
<keyword evidence="3 9" id="KW-0418">Kinase</keyword>
<dbReference type="PANTHER" id="PTHR24348:SF22">
    <property type="entry name" value="NON-SPECIFIC SERINE_THREONINE PROTEIN KINASE"/>
    <property type="match status" value="1"/>
</dbReference>
<dbReference type="GO" id="GO:0005776">
    <property type="term" value="C:autophagosome"/>
    <property type="evidence" value="ECO:0007669"/>
    <property type="project" value="TreeGrafter"/>
</dbReference>
<dbReference type="Gene3D" id="1.10.510.10">
    <property type="entry name" value="Transferase(Phosphotransferase) domain 1"/>
    <property type="match status" value="1"/>
</dbReference>
<evidence type="ECO:0000256" key="6">
    <source>
        <dbReference type="SAM" id="Coils"/>
    </source>
</evidence>
<keyword evidence="10" id="KW-1185">Reference proteome</keyword>
<dbReference type="InterPro" id="IPR000719">
    <property type="entry name" value="Prot_kinase_dom"/>
</dbReference>
<evidence type="ECO:0000256" key="7">
    <source>
        <dbReference type="SAM" id="MobiDB-lite"/>
    </source>
</evidence>
<dbReference type="PROSITE" id="PS50011">
    <property type="entry name" value="PROTEIN_KINASE_DOM"/>
    <property type="match status" value="1"/>
</dbReference>
<evidence type="ECO:0000259" key="8">
    <source>
        <dbReference type="PROSITE" id="PS50011"/>
    </source>
</evidence>
<keyword evidence="1 9" id="KW-0808">Transferase</keyword>
<dbReference type="EC" id="2.7.11.1" evidence="9"/>
<dbReference type="Gene3D" id="3.30.200.20">
    <property type="entry name" value="Phosphorylase Kinase, domain 1"/>
    <property type="match status" value="1"/>
</dbReference>
<dbReference type="GO" id="GO:0000407">
    <property type="term" value="C:phagophore assembly site"/>
    <property type="evidence" value="ECO:0007669"/>
    <property type="project" value="TreeGrafter"/>
</dbReference>
<accession>A0A1P8WAS5</accession>
<keyword evidence="2 5" id="KW-0547">Nucleotide-binding</keyword>
<dbReference type="SUPFAM" id="SSF56112">
    <property type="entry name" value="Protein kinase-like (PK-like)"/>
    <property type="match status" value="1"/>
</dbReference>
<dbReference type="InterPro" id="IPR045269">
    <property type="entry name" value="Atg1-like"/>
</dbReference>
<dbReference type="GO" id="GO:0005524">
    <property type="term" value="F:ATP binding"/>
    <property type="evidence" value="ECO:0007669"/>
    <property type="project" value="UniProtKB-UniRule"/>
</dbReference>
<dbReference type="GO" id="GO:0004674">
    <property type="term" value="F:protein serine/threonine kinase activity"/>
    <property type="evidence" value="ECO:0007669"/>
    <property type="project" value="UniProtKB-EC"/>
</dbReference>
<feature type="compositionally biased region" description="Acidic residues" evidence="7">
    <location>
        <begin position="381"/>
        <end position="390"/>
    </location>
</feature>
<name>A0A1P8WAS5_9PLAN</name>
<evidence type="ECO:0000256" key="4">
    <source>
        <dbReference type="ARBA" id="ARBA00022840"/>
    </source>
</evidence>
<evidence type="ECO:0000313" key="9">
    <source>
        <dbReference type="EMBL" id="APZ91146.1"/>
    </source>
</evidence>
<evidence type="ECO:0000256" key="2">
    <source>
        <dbReference type="ARBA" id="ARBA00022741"/>
    </source>
</evidence>
<dbReference type="EMBL" id="CP017641">
    <property type="protein sequence ID" value="APZ91146.1"/>
    <property type="molecule type" value="Genomic_DNA"/>
</dbReference>